<feature type="domain" description="DNA2/NAM7 helicase helicase" evidence="1">
    <location>
        <begin position="364"/>
        <end position="472"/>
    </location>
</feature>
<reference evidence="2 3" key="1">
    <citation type="submission" date="2021-02" db="EMBL/GenBank/DDBJ databases">
        <authorList>
            <person name="Han P."/>
        </authorList>
    </citation>
    <scope>NUCLEOTIDE SEQUENCE [LARGE SCALE GENOMIC DNA]</scope>
    <source>
        <strain evidence="2">Candidatus Nitrospira sp. ZN2</strain>
    </source>
</reference>
<keyword evidence="3" id="KW-1185">Reference proteome</keyword>
<dbReference type="EMBL" id="CAJNBJ010000001">
    <property type="protein sequence ID" value="CAE6709136.1"/>
    <property type="molecule type" value="Genomic_DNA"/>
</dbReference>
<organism evidence="2 3">
    <name type="scientific">Nitrospira defluvii</name>
    <dbReference type="NCBI Taxonomy" id="330214"/>
    <lineage>
        <taxon>Bacteria</taxon>
        <taxon>Pseudomonadati</taxon>
        <taxon>Nitrospirota</taxon>
        <taxon>Nitrospiria</taxon>
        <taxon>Nitrospirales</taxon>
        <taxon>Nitrospiraceae</taxon>
        <taxon>Nitrospira</taxon>
    </lineage>
</organism>
<protein>
    <recommendedName>
        <fullName evidence="1">DNA2/NAM7 helicase helicase domain-containing protein</fullName>
    </recommendedName>
</protein>
<dbReference type="Proteomes" id="UP000675880">
    <property type="component" value="Unassembled WGS sequence"/>
</dbReference>
<dbReference type="InterPro" id="IPR027417">
    <property type="entry name" value="P-loop_NTPase"/>
</dbReference>
<dbReference type="Gene3D" id="3.40.50.300">
    <property type="entry name" value="P-loop containing nucleotide triphosphate hydrolases"/>
    <property type="match status" value="1"/>
</dbReference>
<gene>
    <name evidence="2" type="ORF">NSPZN2_11128</name>
</gene>
<dbReference type="Pfam" id="PF13086">
    <property type="entry name" value="AAA_11"/>
    <property type="match status" value="1"/>
</dbReference>
<evidence type="ECO:0000313" key="2">
    <source>
        <dbReference type="EMBL" id="CAE6709136.1"/>
    </source>
</evidence>
<sequence length="491" mass="54541">MAAMPGTLPDLLDQLAVTLEHDAARLTETGRDQPVTVERGRLLQTVGNLHLYEFYLPPDIAIGADLSVTLLLGEESEPTEGIVLSQDGQRLVLQVFDAIGDVVPSATLVPDTSGLVLTTSRRLAEMSKAGSSYTLGPAERLLPILEAGQSGDRGSLEALTPTSVLTPLWLEDLTARRQKLATLVIELIRGNKRILLVTPDHQSADAVTLVAARAMKAAGLTFKSWLSRYEVAIGKESGGIPLPELGFESQMHQFYAKSRSDKAALRKKYDRFRELTPILAYKAQKQKDLDEVRLLEWRLVTQLSEYQAKIKEIDATLAQYEQLPIWKRLSMQAVGKNVESLREYKVIYERYSAGLRKEVDIAKQRIDELIPEATVPKEMKPEFAELKEDVIRLGGTKKIRELLAAQEDTNRQAFVQNRRVIVTTAARVAADPLFRKVRFDVLIADEAPRIRSPFLLAAAGLVRERIVLSGDLREVVPHGAWDPDVELLSAG</sequence>
<accession>A0ABN7KRX9</accession>
<comment type="caution">
    <text evidence="2">The sequence shown here is derived from an EMBL/GenBank/DDBJ whole genome shotgun (WGS) entry which is preliminary data.</text>
</comment>
<proteinExistence type="predicted"/>
<evidence type="ECO:0000259" key="1">
    <source>
        <dbReference type="Pfam" id="PF13086"/>
    </source>
</evidence>
<evidence type="ECO:0000313" key="3">
    <source>
        <dbReference type="Proteomes" id="UP000675880"/>
    </source>
</evidence>
<dbReference type="RefSeq" id="WP_213040913.1">
    <property type="nucleotide sequence ID" value="NZ_CAJNBJ010000001.1"/>
</dbReference>
<name>A0ABN7KRX9_9BACT</name>
<dbReference type="InterPro" id="IPR041677">
    <property type="entry name" value="DNA2/NAM7_AAA_11"/>
</dbReference>